<dbReference type="EMBL" id="JBBJBU010000002">
    <property type="protein sequence ID" value="KAK7206873.1"/>
    <property type="molecule type" value="Genomic_DNA"/>
</dbReference>
<evidence type="ECO:0000256" key="3">
    <source>
        <dbReference type="PROSITE-ProRule" id="PRU00339"/>
    </source>
</evidence>
<dbReference type="InterPro" id="IPR019734">
    <property type="entry name" value="TPR_rpt"/>
</dbReference>
<dbReference type="InterPro" id="IPR039226">
    <property type="entry name" value="Ski3/TTC37"/>
</dbReference>
<dbReference type="SMART" id="SM00028">
    <property type="entry name" value="TPR"/>
    <property type="match status" value="11"/>
</dbReference>
<evidence type="ECO:0000256" key="1">
    <source>
        <dbReference type="ARBA" id="ARBA00022737"/>
    </source>
</evidence>
<feature type="repeat" description="TPR" evidence="3">
    <location>
        <begin position="38"/>
        <end position="71"/>
    </location>
</feature>
<dbReference type="Pfam" id="PF13181">
    <property type="entry name" value="TPR_8"/>
    <property type="match status" value="2"/>
</dbReference>
<keyword evidence="5" id="KW-1185">Reference proteome</keyword>
<sequence>MSALKKSLVAAKQAVEQKDFKTGRDNCTQALAIDPNSYNALILLGYCQNELRDRGAAIEAYRKAVDLNPRAAMAYQGLLTVYEADRKVSEYIDTTLILADIYRELDDINRCTSLMNKTQSFVAEKGSKKDKIKMLKAILPGTPVYEYLEGRLPHPASTLQKLTEMLETEERQTIEGSVSKQRNKLGVNINTMTRKIKREVYEASELEKYYDLLLNWSDDDQTRRQVEGKLLTFLYNKLLVLQPKDRQQTKLQLYKMATEMVVLHSPIELAWSITLDWNDCRDLSELDENLLREYINNFPDTGLSKVIQAFLKSDISPFHRATEAETDGDDGESDVESVTVMEEHWSDEELLEKFTEGYEMNPNSPLANRILGMYYLHIGEYENAVELSISGLKVLQKVVKDFSRNLKKCRDAISVTLGTAYIYYQAPRHFDEALHIFDEILSDMPDHSQALIGKALIFEEQCQVTEARDILQSILDKDPKNVVALSEISWCKILLGQHEEGRAGLEKCLSLLTRDDPSSENMKAKIWWRIGKSMWDERSDLRSDRSRSYNAFVTSLKFNPNYAPSYTSLGVFFADIAGETERAGKCFHKAFELDATEAEAAKRLTETFANERDWELVEVIASRFAEAEKKRSVPGKEASWPYRVLGVAYLQSQDLVKAIQSFQTALRSDSSDTHSWTGLGEAYAASGRYIAASKSFVRASTVDPDNWYAQFLLGMVHRQIQDFDEAKTLFNSVLSERPSEFVVLSHLCEALVASAQHNVARHYYGDAVSDAVEALEVALTISKTRTDSFNMWKNAGDAIAIFFQVKAMADKFPTETVTSLILSAHPEFNAEMQRIDEIDGVSLKNIGKLDNIDILQTVTFYHCLAYKMGLLETYQTMKSRAVGWFNIACAELRIFQKMGMDEHYESAAIECFKNAIKLEPKNAQFWNAYGITTARQYPLISQHAFIRSLIIDNKQVVAWANLGTMYLIKGDYELANLAFTRAQSADPDYMISWLGQGLIAKAVGEEAEANDLFEHSFTICSGADVSKLAHLLYAASAFAQMTKSSTRALTPINVELAVFTLEKVLLLDPEYVPAAQYKALVLERKGDYSRAIATLTDACSRLEQLYEDSESPEELREFTNAKAQLARLYLAHKDFSESLEASLFVVDLSEGDDNLRLSRLSAEITAGLAYYYSNQSDEALKMFGMAGSDSNDDLDISVMLAQVLYSLGGENREKASDLLFKNIEQDSQHLKSITLLGTIGLVDGSEDIVDAIEAELTDFDIDQQLNSVSDRSIEILMSALEGSKSKDHKPTVRPWLQSAILKPSDPKIWNHIDRKTALETAMLEKSVKARELSDEFVAAGSFANSIKAIFISPGNEKAWGNLASLTEEFSKRPPPAVKGGNALEEDIIKGVGEMKVGA</sequence>
<dbReference type="Pfam" id="PF13432">
    <property type="entry name" value="TPR_16"/>
    <property type="match status" value="1"/>
</dbReference>
<dbReference type="InterPro" id="IPR011990">
    <property type="entry name" value="TPR-like_helical_dom_sf"/>
</dbReference>
<evidence type="ECO:0000313" key="5">
    <source>
        <dbReference type="Proteomes" id="UP001498771"/>
    </source>
</evidence>
<keyword evidence="1" id="KW-0677">Repeat</keyword>
<protein>
    <recommendedName>
        <fullName evidence="6">Superkiller protein 3</fullName>
    </recommendedName>
</protein>
<feature type="repeat" description="TPR" evidence="3">
    <location>
        <begin position="956"/>
        <end position="989"/>
    </location>
</feature>
<keyword evidence="2 3" id="KW-0802">TPR repeat</keyword>
<evidence type="ECO:0000256" key="2">
    <source>
        <dbReference type="ARBA" id="ARBA00022803"/>
    </source>
</evidence>
<dbReference type="PANTHER" id="PTHR15704:SF7">
    <property type="entry name" value="SUPERKILLER COMPLEX PROTEIN 3"/>
    <property type="match status" value="1"/>
</dbReference>
<dbReference type="GeneID" id="90034983"/>
<dbReference type="PANTHER" id="PTHR15704">
    <property type="entry name" value="SUPERKILLER 3 PROTEIN-RELATED"/>
    <property type="match status" value="1"/>
</dbReference>
<organism evidence="4 5">
    <name type="scientific">Myxozyma melibiosi</name>
    <dbReference type="NCBI Taxonomy" id="54550"/>
    <lineage>
        <taxon>Eukaryota</taxon>
        <taxon>Fungi</taxon>
        <taxon>Dikarya</taxon>
        <taxon>Ascomycota</taxon>
        <taxon>Saccharomycotina</taxon>
        <taxon>Lipomycetes</taxon>
        <taxon>Lipomycetales</taxon>
        <taxon>Lipomycetaceae</taxon>
        <taxon>Myxozyma</taxon>
    </lineage>
</organism>
<accession>A0ABR1FAI6</accession>
<dbReference type="Pfam" id="PF18833">
    <property type="entry name" value="TPR_22"/>
    <property type="match status" value="1"/>
</dbReference>
<reference evidence="4 5" key="1">
    <citation type="submission" date="2024-03" db="EMBL/GenBank/DDBJ databases">
        <title>Genome-scale model development and genomic sequencing of the oleaginous clade Lipomyces.</title>
        <authorList>
            <consortium name="Lawrence Berkeley National Laboratory"/>
            <person name="Czajka J.J."/>
            <person name="Han Y."/>
            <person name="Kim J."/>
            <person name="Mondo S.J."/>
            <person name="Hofstad B.A."/>
            <person name="Robles A."/>
            <person name="Haridas S."/>
            <person name="Riley R."/>
            <person name="LaButti K."/>
            <person name="Pangilinan J."/>
            <person name="Andreopoulos W."/>
            <person name="Lipzen A."/>
            <person name="Yan J."/>
            <person name="Wang M."/>
            <person name="Ng V."/>
            <person name="Grigoriev I.V."/>
            <person name="Spatafora J.W."/>
            <person name="Magnuson J.K."/>
            <person name="Baker S.E."/>
            <person name="Pomraning K.R."/>
        </authorList>
    </citation>
    <scope>NUCLEOTIDE SEQUENCE [LARGE SCALE GENOMIC DNA]</scope>
    <source>
        <strain evidence="4 5">Phaff 52-87</strain>
    </source>
</reference>
<evidence type="ECO:0008006" key="6">
    <source>
        <dbReference type="Google" id="ProtNLM"/>
    </source>
</evidence>
<feature type="repeat" description="TPR" evidence="3">
    <location>
        <begin position="673"/>
        <end position="706"/>
    </location>
</feature>
<dbReference type="InterPro" id="IPR040962">
    <property type="entry name" value="TPR_22"/>
</dbReference>
<feature type="repeat" description="TPR" evidence="3">
    <location>
        <begin position="707"/>
        <end position="740"/>
    </location>
</feature>
<comment type="caution">
    <text evidence="4">The sequence shown here is derived from an EMBL/GenBank/DDBJ whole genome shotgun (WGS) entry which is preliminary data.</text>
</comment>
<dbReference type="Pfam" id="PF14559">
    <property type="entry name" value="TPR_19"/>
    <property type="match status" value="1"/>
</dbReference>
<dbReference type="RefSeq" id="XP_064769906.1">
    <property type="nucleotide sequence ID" value="XM_064909471.1"/>
</dbReference>
<dbReference type="PROSITE" id="PS50005">
    <property type="entry name" value="TPR"/>
    <property type="match status" value="5"/>
</dbReference>
<dbReference type="Proteomes" id="UP001498771">
    <property type="component" value="Unassembled WGS sequence"/>
</dbReference>
<name>A0ABR1FAI6_9ASCO</name>
<proteinExistence type="predicted"/>
<gene>
    <name evidence="4" type="ORF">BZA70DRAFT_117069</name>
</gene>
<dbReference type="Gene3D" id="1.25.40.10">
    <property type="entry name" value="Tetratricopeptide repeat domain"/>
    <property type="match status" value="7"/>
</dbReference>
<evidence type="ECO:0000313" key="4">
    <source>
        <dbReference type="EMBL" id="KAK7206873.1"/>
    </source>
</evidence>
<dbReference type="SUPFAM" id="SSF48452">
    <property type="entry name" value="TPR-like"/>
    <property type="match status" value="5"/>
</dbReference>
<feature type="repeat" description="TPR" evidence="3">
    <location>
        <begin position="639"/>
        <end position="672"/>
    </location>
</feature>